<keyword evidence="4" id="KW-1185">Reference proteome</keyword>
<dbReference type="PANTHER" id="PTHR46268:SF6">
    <property type="entry name" value="UNIVERSAL STRESS PROTEIN UP12"/>
    <property type="match status" value="1"/>
</dbReference>
<dbReference type="STRING" id="1122146.IV53_GL001237"/>
<dbReference type="eggNOG" id="COG0589">
    <property type="taxonomic scope" value="Bacteria"/>
</dbReference>
<dbReference type="InterPro" id="IPR006015">
    <property type="entry name" value="Universal_stress_UspA"/>
</dbReference>
<dbReference type="Gene3D" id="3.40.50.620">
    <property type="entry name" value="HUPs"/>
    <property type="match status" value="1"/>
</dbReference>
<name>A0A0R2KTE2_9LACO</name>
<dbReference type="Pfam" id="PF00582">
    <property type="entry name" value="Usp"/>
    <property type="match status" value="1"/>
</dbReference>
<evidence type="ECO:0000259" key="2">
    <source>
        <dbReference type="Pfam" id="PF00582"/>
    </source>
</evidence>
<comment type="caution">
    <text evidence="3">The sequence shown here is derived from an EMBL/GenBank/DDBJ whole genome shotgun (WGS) entry which is preliminary data.</text>
</comment>
<dbReference type="PATRIC" id="fig|1122146.4.peg.1274"/>
<dbReference type="AlphaFoldDB" id="A0A0R2KTE2"/>
<gene>
    <name evidence="3" type="ORF">IV53_GL001237</name>
</gene>
<reference evidence="3 4" key="1">
    <citation type="journal article" date="2015" name="Genome Announc.">
        <title>Expanding the biotechnology potential of lactobacilli through comparative genomics of 213 strains and associated genera.</title>
        <authorList>
            <person name="Sun Z."/>
            <person name="Harris H.M."/>
            <person name="McCann A."/>
            <person name="Guo C."/>
            <person name="Argimon S."/>
            <person name="Zhang W."/>
            <person name="Yang X."/>
            <person name="Jeffery I.B."/>
            <person name="Cooney J.C."/>
            <person name="Kagawa T.F."/>
            <person name="Liu W."/>
            <person name="Song Y."/>
            <person name="Salvetti E."/>
            <person name="Wrobel A."/>
            <person name="Rasinkangas P."/>
            <person name="Parkhill J."/>
            <person name="Rea M.C."/>
            <person name="O'Sullivan O."/>
            <person name="Ritari J."/>
            <person name="Douillard F.P."/>
            <person name="Paul Ross R."/>
            <person name="Yang R."/>
            <person name="Briner A.E."/>
            <person name="Felis G.E."/>
            <person name="de Vos W.M."/>
            <person name="Barrangou R."/>
            <person name="Klaenhammer T.R."/>
            <person name="Caufield P.W."/>
            <person name="Cui Y."/>
            <person name="Zhang H."/>
            <person name="O'Toole P.W."/>
        </authorList>
    </citation>
    <scope>NUCLEOTIDE SEQUENCE [LARGE SCALE GENOMIC DNA]</scope>
    <source>
        <strain evidence="3 4">DSM 22408</strain>
    </source>
</reference>
<dbReference type="PRINTS" id="PR01438">
    <property type="entry name" value="UNVRSLSTRESS"/>
</dbReference>
<proteinExistence type="inferred from homology"/>
<organism evidence="3 4">
    <name type="scientific">Ligilactobacillus ceti DSM 22408</name>
    <dbReference type="NCBI Taxonomy" id="1122146"/>
    <lineage>
        <taxon>Bacteria</taxon>
        <taxon>Bacillati</taxon>
        <taxon>Bacillota</taxon>
        <taxon>Bacilli</taxon>
        <taxon>Lactobacillales</taxon>
        <taxon>Lactobacillaceae</taxon>
        <taxon>Ligilactobacillus</taxon>
    </lineage>
</organism>
<dbReference type="RefSeq" id="WP_027106638.1">
    <property type="nucleotide sequence ID" value="NZ_AUHP01000015.1"/>
</dbReference>
<evidence type="ECO:0000313" key="3">
    <source>
        <dbReference type="EMBL" id="KRN89559.1"/>
    </source>
</evidence>
<sequence>MENVYKKVLVCIDGSKGSDRALRDAVDVVKYSESHLDILRVLDINTLEYAGAGLSLNTDHIMEIEAANKEYMLDIRKKVIEEYGLEADQVDVHLRFGNPKVIIVEEFQPEHQNDLIVIGSTGKNFVERVVVGSVASHIIKVANCDVLVSKKTDKE</sequence>
<comment type="similarity">
    <text evidence="1">Belongs to the universal stress protein A family.</text>
</comment>
<protein>
    <submittedName>
        <fullName evidence="3">Universal stress protein</fullName>
    </submittedName>
</protein>
<feature type="domain" description="UspA" evidence="2">
    <location>
        <begin position="5"/>
        <end position="149"/>
    </location>
</feature>
<evidence type="ECO:0000256" key="1">
    <source>
        <dbReference type="ARBA" id="ARBA00008791"/>
    </source>
</evidence>
<dbReference type="Proteomes" id="UP000051500">
    <property type="component" value="Unassembled WGS sequence"/>
</dbReference>
<dbReference type="PANTHER" id="PTHR46268">
    <property type="entry name" value="STRESS RESPONSE PROTEIN NHAX"/>
    <property type="match status" value="1"/>
</dbReference>
<dbReference type="InterPro" id="IPR014729">
    <property type="entry name" value="Rossmann-like_a/b/a_fold"/>
</dbReference>
<dbReference type="SUPFAM" id="SSF52402">
    <property type="entry name" value="Adenine nucleotide alpha hydrolases-like"/>
    <property type="match status" value="1"/>
</dbReference>
<dbReference type="OrthoDB" id="9789668at2"/>
<dbReference type="CDD" id="cd00293">
    <property type="entry name" value="USP-like"/>
    <property type="match status" value="1"/>
</dbReference>
<accession>A0A0R2KTE2</accession>
<dbReference type="InterPro" id="IPR006016">
    <property type="entry name" value="UspA"/>
</dbReference>
<evidence type="ECO:0000313" key="4">
    <source>
        <dbReference type="Proteomes" id="UP000051500"/>
    </source>
</evidence>
<dbReference type="EMBL" id="JQBZ01000011">
    <property type="protein sequence ID" value="KRN89559.1"/>
    <property type="molecule type" value="Genomic_DNA"/>
</dbReference>